<reference evidence="1 2" key="1">
    <citation type="submission" date="2016-11" db="EMBL/GenBank/DDBJ databases">
        <authorList>
            <person name="Jaros S."/>
            <person name="Januszkiewicz K."/>
            <person name="Wedrychowicz H."/>
        </authorList>
    </citation>
    <scope>NUCLEOTIDE SEQUENCE [LARGE SCALE GENOMIC DNA]</scope>
    <source>
        <strain evidence="1 2">GAS86</strain>
    </source>
</reference>
<proteinExistence type="predicted"/>
<evidence type="ECO:0000313" key="2">
    <source>
        <dbReference type="Proteomes" id="UP000184693"/>
    </source>
</evidence>
<dbReference type="Proteomes" id="UP000184693">
    <property type="component" value="Unassembled WGS sequence"/>
</dbReference>
<evidence type="ECO:0000313" key="1">
    <source>
        <dbReference type="EMBL" id="SIO43848.1"/>
    </source>
</evidence>
<protein>
    <submittedName>
        <fullName evidence="1">Uncharacterized protein</fullName>
    </submittedName>
</protein>
<name>A0A1N6JHI3_9BURK</name>
<accession>A0A1N6JHI3</accession>
<sequence>MPRYFDKDAGGRLRIGLRVSSSEAMCVAVSGLGWKALENGEEFDRLHRRGMQSWEEHDRTVGGARLRARSAVAYV</sequence>
<organism evidence="1 2">
    <name type="scientific">Paraburkholderia phenazinium</name>
    <dbReference type="NCBI Taxonomy" id="60549"/>
    <lineage>
        <taxon>Bacteria</taxon>
        <taxon>Pseudomonadati</taxon>
        <taxon>Pseudomonadota</taxon>
        <taxon>Betaproteobacteria</taxon>
        <taxon>Burkholderiales</taxon>
        <taxon>Burkholderiaceae</taxon>
        <taxon>Paraburkholderia</taxon>
    </lineage>
</organism>
<gene>
    <name evidence="1" type="ORF">SAMN05444168_4451</name>
</gene>
<dbReference type="EMBL" id="FSRM01000002">
    <property type="protein sequence ID" value="SIO43848.1"/>
    <property type="molecule type" value="Genomic_DNA"/>
</dbReference>
<dbReference type="AlphaFoldDB" id="A0A1N6JHI3"/>